<comment type="subcellular location">
    <subcellularLocation>
        <location evidence="1 6">Membrane</location>
        <topology evidence="1 6">Multi-pass membrane protein</topology>
    </subcellularLocation>
</comment>
<keyword evidence="3 6" id="KW-0812">Transmembrane</keyword>
<feature type="transmembrane region" description="Helical" evidence="6">
    <location>
        <begin position="259"/>
        <end position="277"/>
    </location>
</feature>
<keyword evidence="9" id="KW-1185">Reference proteome</keyword>
<dbReference type="InterPro" id="IPR001204">
    <property type="entry name" value="Phos_transporter"/>
</dbReference>
<feature type="region of interest" description="Disordered" evidence="7">
    <location>
        <begin position="446"/>
        <end position="470"/>
    </location>
</feature>
<comment type="caution">
    <text evidence="8">The sequence shown here is derived from an EMBL/GenBank/DDBJ whole genome shotgun (WGS) entry which is preliminary data.</text>
</comment>
<evidence type="ECO:0000256" key="7">
    <source>
        <dbReference type="SAM" id="MobiDB-lite"/>
    </source>
</evidence>
<sequence length="511" mass="54074">MSDGSRGKHTVDKDLGRLANIEEATGFVTRGLVAPGLALVFLVLASVLASYHMLGEPRALVVVVGAAIGAYLALNIGANDVANNVGPAVGANAMTMTSALAMAAIFEIVGALVAGDTVVTTISNEIVPPAAVSDPALLIRLMLAALISSALWINFSTWIGAPVSTTHAVVGGVVGGGAAAMGLGAVNWLSVGTIALNWLVTPLLGAALAIGFQAFVKTFIIYQDDKIAAGRRWIPVLIALMTGCFAAYLVSRLATDSGWQARMLAGIGCFALAWLASHRFIRRQSEGMDNRTRSLRHLFRLPLIGAAALLSFAHGANDLANAIGPLAAIVHASRLAQVADVVEIPLWVMMIGAFGISCGVLLYGPKLIRIVGSEITKLNPMRAYSVALAVAVIVLAASWLGLPVSSTHIAVGAVFGVGFFREWYNTHSRHRHAYLERKQARKRGRRKVLAEADDEDDSDENPRKQPSAEEIKRRKLVRRAHLITILTAWATTVPASALLAAMVFFTLGIFS</sequence>
<feature type="transmembrane region" description="Helical" evidence="6">
    <location>
        <begin position="383"/>
        <end position="402"/>
    </location>
</feature>
<evidence type="ECO:0000256" key="4">
    <source>
        <dbReference type="ARBA" id="ARBA00022989"/>
    </source>
</evidence>
<accession>A0A316BZS6</accession>
<dbReference type="Pfam" id="PF01384">
    <property type="entry name" value="PHO4"/>
    <property type="match status" value="1"/>
</dbReference>
<feature type="transmembrane region" description="Helical" evidence="6">
    <location>
        <begin position="135"/>
        <end position="155"/>
    </location>
</feature>
<feature type="transmembrane region" description="Helical" evidence="6">
    <location>
        <begin position="89"/>
        <end position="115"/>
    </location>
</feature>
<dbReference type="OrthoDB" id="9779554at2"/>
<organism evidence="8 9">
    <name type="scientific">Pseudaminobacter salicylatoxidans</name>
    <dbReference type="NCBI Taxonomy" id="93369"/>
    <lineage>
        <taxon>Bacteria</taxon>
        <taxon>Pseudomonadati</taxon>
        <taxon>Pseudomonadota</taxon>
        <taxon>Alphaproteobacteria</taxon>
        <taxon>Hyphomicrobiales</taxon>
        <taxon>Phyllobacteriaceae</taxon>
        <taxon>Pseudaminobacter</taxon>
    </lineage>
</organism>
<gene>
    <name evidence="8" type="ORF">C7441_11546</name>
</gene>
<evidence type="ECO:0000256" key="6">
    <source>
        <dbReference type="RuleBase" id="RU363058"/>
    </source>
</evidence>
<evidence type="ECO:0000313" key="8">
    <source>
        <dbReference type="EMBL" id="PWJ79437.1"/>
    </source>
</evidence>
<keyword evidence="5 6" id="KW-0472">Membrane</keyword>
<keyword evidence="4 6" id="KW-1133">Transmembrane helix</keyword>
<name>A0A316BZS6_PSESE</name>
<proteinExistence type="inferred from homology"/>
<evidence type="ECO:0000256" key="1">
    <source>
        <dbReference type="ARBA" id="ARBA00004141"/>
    </source>
</evidence>
<dbReference type="GO" id="GO:0005315">
    <property type="term" value="F:phosphate transmembrane transporter activity"/>
    <property type="evidence" value="ECO:0007669"/>
    <property type="project" value="InterPro"/>
</dbReference>
<evidence type="ECO:0000256" key="3">
    <source>
        <dbReference type="ARBA" id="ARBA00022692"/>
    </source>
</evidence>
<feature type="transmembrane region" description="Helical" evidence="6">
    <location>
        <begin position="167"/>
        <end position="189"/>
    </location>
</feature>
<protein>
    <recommendedName>
        <fullName evidence="6">Phosphate transporter</fullName>
    </recommendedName>
</protein>
<feature type="transmembrane region" description="Helical" evidence="6">
    <location>
        <begin position="195"/>
        <end position="221"/>
    </location>
</feature>
<feature type="transmembrane region" description="Helical" evidence="6">
    <location>
        <begin position="59"/>
        <end position="77"/>
    </location>
</feature>
<feature type="transmembrane region" description="Helical" evidence="6">
    <location>
        <begin position="32"/>
        <end position="53"/>
    </location>
</feature>
<keyword evidence="2 6" id="KW-0813">Transport</keyword>
<dbReference type="GO" id="GO:0016020">
    <property type="term" value="C:membrane"/>
    <property type="evidence" value="ECO:0007669"/>
    <property type="project" value="UniProtKB-SubCell"/>
</dbReference>
<feature type="transmembrane region" description="Helical" evidence="6">
    <location>
        <begin position="298"/>
        <end position="316"/>
    </location>
</feature>
<feature type="transmembrane region" description="Helical" evidence="6">
    <location>
        <begin position="482"/>
        <end position="510"/>
    </location>
</feature>
<keyword evidence="6" id="KW-0592">Phosphate transport</keyword>
<evidence type="ECO:0000256" key="2">
    <source>
        <dbReference type="ARBA" id="ARBA00022448"/>
    </source>
</evidence>
<feature type="transmembrane region" description="Helical" evidence="6">
    <location>
        <begin position="344"/>
        <end position="363"/>
    </location>
</feature>
<dbReference type="EMBL" id="QGGG01000015">
    <property type="protein sequence ID" value="PWJ79437.1"/>
    <property type="molecule type" value="Genomic_DNA"/>
</dbReference>
<dbReference type="AlphaFoldDB" id="A0A316BZS6"/>
<evidence type="ECO:0000313" key="9">
    <source>
        <dbReference type="Proteomes" id="UP000245396"/>
    </source>
</evidence>
<dbReference type="PANTHER" id="PTHR11101:SF80">
    <property type="entry name" value="PHOSPHATE TRANSPORTER"/>
    <property type="match status" value="1"/>
</dbReference>
<dbReference type="PANTHER" id="PTHR11101">
    <property type="entry name" value="PHOSPHATE TRANSPORTER"/>
    <property type="match status" value="1"/>
</dbReference>
<comment type="similarity">
    <text evidence="6">Belongs to the inorganic phosphate transporter (PiT) (TC 2.A.20) family.</text>
</comment>
<feature type="transmembrane region" description="Helical" evidence="6">
    <location>
        <begin position="408"/>
        <end position="424"/>
    </location>
</feature>
<feature type="compositionally biased region" description="Basic and acidic residues" evidence="7">
    <location>
        <begin position="460"/>
        <end position="470"/>
    </location>
</feature>
<dbReference type="STRING" id="1192868.GCA_000304395_00728"/>
<feature type="transmembrane region" description="Helical" evidence="6">
    <location>
        <begin position="233"/>
        <end position="253"/>
    </location>
</feature>
<reference evidence="8 9" key="1">
    <citation type="submission" date="2018-05" db="EMBL/GenBank/DDBJ databases">
        <title>Genomic Encyclopedia of Type Strains, Phase IV (KMG-IV): sequencing the most valuable type-strain genomes for metagenomic binning, comparative biology and taxonomic classification.</title>
        <authorList>
            <person name="Goeker M."/>
        </authorList>
    </citation>
    <scope>NUCLEOTIDE SEQUENCE [LARGE SCALE GENOMIC DNA]</scope>
    <source>
        <strain evidence="8 9">DSM 6986</strain>
    </source>
</reference>
<evidence type="ECO:0000256" key="5">
    <source>
        <dbReference type="ARBA" id="ARBA00023136"/>
    </source>
</evidence>
<dbReference type="GO" id="GO:0035435">
    <property type="term" value="P:phosphate ion transmembrane transport"/>
    <property type="evidence" value="ECO:0007669"/>
    <property type="project" value="TreeGrafter"/>
</dbReference>
<dbReference type="RefSeq" id="WP_109614192.1">
    <property type="nucleotide sequence ID" value="NZ_QGGG01000015.1"/>
</dbReference>
<dbReference type="Proteomes" id="UP000245396">
    <property type="component" value="Unassembled WGS sequence"/>
</dbReference>